<keyword evidence="5 7" id="KW-1133">Transmembrane helix</keyword>
<dbReference type="PANTHER" id="PTHR33452">
    <property type="entry name" value="OXIDOREDUCTASE CATD-RELATED"/>
    <property type="match status" value="1"/>
</dbReference>
<evidence type="ECO:0000256" key="4">
    <source>
        <dbReference type="ARBA" id="ARBA00022692"/>
    </source>
</evidence>
<dbReference type="Proteomes" id="UP000317691">
    <property type="component" value="Unassembled WGS sequence"/>
</dbReference>
<comment type="subcellular location">
    <subcellularLocation>
        <location evidence="1">Cell membrane</location>
        <topology evidence="1">Multi-pass membrane protein</topology>
    </subcellularLocation>
</comment>
<dbReference type="GO" id="GO:0005886">
    <property type="term" value="C:plasma membrane"/>
    <property type="evidence" value="ECO:0007669"/>
    <property type="project" value="UniProtKB-SubCell"/>
</dbReference>
<sequence>MFRKLIATDDNPATLILRLVLGVVFFAHGAQKLLGWFGGPGYSGTMGMFTGYLHIPAPLAFLAIAAEFFGGLGLILGFLTRIAAFGIAVNMLVAIATVHHSYGFFMNWAGTQKGEGFEYHLLVLAITAYLIIRGAGAFSVDRAIATASPLAQPRSARA</sequence>
<keyword evidence="6 7" id="KW-0472">Membrane</keyword>
<feature type="transmembrane region" description="Helical" evidence="7">
    <location>
        <begin position="119"/>
        <end position="140"/>
    </location>
</feature>
<dbReference type="Pfam" id="PF07681">
    <property type="entry name" value="DoxX"/>
    <property type="match status" value="1"/>
</dbReference>
<dbReference type="InterPro" id="IPR051907">
    <property type="entry name" value="DoxX-like_oxidoreductase"/>
</dbReference>
<evidence type="ECO:0000256" key="2">
    <source>
        <dbReference type="ARBA" id="ARBA00006679"/>
    </source>
</evidence>
<feature type="transmembrane region" description="Helical" evidence="7">
    <location>
        <begin position="51"/>
        <end position="75"/>
    </location>
</feature>
<accession>A0A538TL24</accession>
<evidence type="ECO:0000256" key="1">
    <source>
        <dbReference type="ARBA" id="ARBA00004651"/>
    </source>
</evidence>
<reference evidence="8 9" key="1">
    <citation type="journal article" date="2019" name="Nat. Microbiol.">
        <title>Mediterranean grassland soil C-N compound turnover is dependent on rainfall and depth, and is mediated by genomically divergent microorganisms.</title>
        <authorList>
            <person name="Diamond S."/>
            <person name="Andeer P.F."/>
            <person name="Li Z."/>
            <person name="Crits-Christoph A."/>
            <person name="Burstein D."/>
            <person name="Anantharaman K."/>
            <person name="Lane K.R."/>
            <person name="Thomas B.C."/>
            <person name="Pan C."/>
            <person name="Northen T.R."/>
            <person name="Banfield J.F."/>
        </authorList>
    </citation>
    <scope>NUCLEOTIDE SEQUENCE [LARGE SCALE GENOMIC DNA]</scope>
    <source>
        <strain evidence="8">WS_9</strain>
    </source>
</reference>
<evidence type="ECO:0000313" key="9">
    <source>
        <dbReference type="Proteomes" id="UP000317691"/>
    </source>
</evidence>
<gene>
    <name evidence="8" type="ORF">E6K79_07820</name>
</gene>
<dbReference type="AlphaFoldDB" id="A0A538TL24"/>
<evidence type="ECO:0000313" key="8">
    <source>
        <dbReference type="EMBL" id="TMQ64314.1"/>
    </source>
</evidence>
<proteinExistence type="inferred from homology"/>
<comment type="caution">
    <text evidence="8">The sequence shown here is derived from an EMBL/GenBank/DDBJ whole genome shotgun (WGS) entry which is preliminary data.</text>
</comment>
<evidence type="ECO:0000256" key="6">
    <source>
        <dbReference type="ARBA" id="ARBA00023136"/>
    </source>
</evidence>
<comment type="similarity">
    <text evidence="2">Belongs to the DoxX family.</text>
</comment>
<evidence type="ECO:0000256" key="7">
    <source>
        <dbReference type="SAM" id="Phobius"/>
    </source>
</evidence>
<feature type="transmembrane region" description="Helical" evidence="7">
    <location>
        <begin position="82"/>
        <end position="99"/>
    </location>
</feature>
<evidence type="ECO:0000256" key="3">
    <source>
        <dbReference type="ARBA" id="ARBA00022475"/>
    </source>
</evidence>
<name>A0A538TL24_UNCEI</name>
<dbReference type="EMBL" id="VBOZ01000023">
    <property type="protein sequence ID" value="TMQ64314.1"/>
    <property type="molecule type" value="Genomic_DNA"/>
</dbReference>
<feature type="transmembrane region" description="Helical" evidence="7">
    <location>
        <begin position="12"/>
        <end position="31"/>
    </location>
</feature>
<keyword evidence="3" id="KW-1003">Cell membrane</keyword>
<protein>
    <submittedName>
        <fullName evidence="8">DoxX family protein</fullName>
    </submittedName>
</protein>
<dbReference type="InterPro" id="IPR032808">
    <property type="entry name" value="DoxX"/>
</dbReference>
<organism evidence="8 9">
    <name type="scientific">Eiseniibacteriota bacterium</name>
    <dbReference type="NCBI Taxonomy" id="2212470"/>
    <lineage>
        <taxon>Bacteria</taxon>
        <taxon>Candidatus Eiseniibacteriota</taxon>
    </lineage>
</organism>
<keyword evidence="4 7" id="KW-0812">Transmembrane</keyword>
<dbReference type="PANTHER" id="PTHR33452:SF1">
    <property type="entry name" value="INNER MEMBRANE PROTEIN YPHA-RELATED"/>
    <property type="match status" value="1"/>
</dbReference>
<evidence type="ECO:0000256" key="5">
    <source>
        <dbReference type="ARBA" id="ARBA00022989"/>
    </source>
</evidence>